<keyword evidence="3" id="KW-1185">Reference proteome</keyword>
<evidence type="ECO:0000313" key="2">
    <source>
        <dbReference type="EMBL" id="BCI88998.1"/>
    </source>
</evidence>
<dbReference type="AlphaFoldDB" id="A0A7G1IK20"/>
<gene>
    <name evidence="2" type="ORF">NIIDMKKI_42040</name>
</gene>
<organism evidence="2 3">
    <name type="scientific">Mycobacterium kansasii</name>
    <dbReference type="NCBI Taxonomy" id="1768"/>
    <lineage>
        <taxon>Bacteria</taxon>
        <taxon>Bacillati</taxon>
        <taxon>Actinomycetota</taxon>
        <taxon>Actinomycetes</taxon>
        <taxon>Mycobacteriales</taxon>
        <taxon>Mycobacteriaceae</taxon>
        <taxon>Mycobacterium</taxon>
    </lineage>
</organism>
<reference evidence="2 3" key="1">
    <citation type="submission" date="2020-07" db="EMBL/GenBank/DDBJ databases">
        <title>Mycobacterium kansasii (former subtype) with zoonotic potential isolated from diseased indoor pet cat, Japan.</title>
        <authorList>
            <person name="Fukano H."/>
            <person name="Terazono T."/>
            <person name="Hoshino Y."/>
        </authorList>
    </citation>
    <scope>NUCLEOTIDE SEQUENCE [LARGE SCALE GENOMIC DNA]</scope>
    <source>
        <strain evidence="2 3">Kuro-I</strain>
    </source>
</reference>
<sequence>MAGWRDSVTEEAQADLDELVDAATGFALERVASAGEFLPFALAVSNGGERQAIAPNYPRGRELPIAEQIATQWRALTDLKDSLRAAAVAVNVRLTEANQDGIEISVEHREGVAIGLIFPTPAAPTALISLRHPRLTGKIHASGCLDVPTPEAAGPASPPGRRQYCPLAPQHHRPCIPARNRLPR</sequence>
<proteinExistence type="predicted"/>
<evidence type="ECO:0000313" key="3">
    <source>
        <dbReference type="Proteomes" id="UP000516380"/>
    </source>
</evidence>
<feature type="region of interest" description="Disordered" evidence="1">
    <location>
        <begin position="148"/>
        <end position="170"/>
    </location>
</feature>
<dbReference type="EMBL" id="AP023343">
    <property type="protein sequence ID" value="BCI88998.1"/>
    <property type="molecule type" value="Genomic_DNA"/>
</dbReference>
<evidence type="ECO:0000256" key="1">
    <source>
        <dbReference type="SAM" id="MobiDB-lite"/>
    </source>
</evidence>
<protein>
    <submittedName>
        <fullName evidence="2">Uncharacterized protein</fullName>
    </submittedName>
</protein>
<dbReference type="Proteomes" id="UP000516380">
    <property type="component" value="Chromosome"/>
</dbReference>
<name>A0A7G1IK20_MYCKA</name>
<accession>A0A7G1IK20</accession>